<dbReference type="AlphaFoldDB" id="A0A699KJY1"/>
<accession>A0A699KJY1</accession>
<comment type="caution">
    <text evidence="2">The sequence shown here is derived from an EMBL/GenBank/DDBJ whole genome shotgun (WGS) entry which is preliminary data.</text>
</comment>
<dbReference type="EMBL" id="BKCJ010527281">
    <property type="protein sequence ID" value="GFA98353.1"/>
    <property type="molecule type" value="Genomic_DNA"/>
</dbReference>
<feature type="region of interest" description="Disordered" evidence="1">
    <location>
        <begin position="164"/>
        <end position="193"/>
    </location>
</feature>
<evidence type="ECO:0000313" key="2">
    <source>
        <dbReference type="EMBL" id="GFA98353.1"/>
    </source>
</evidence>
<sequence>MPSRADSELLSGGRHMDLFNLISALNPTRVKTGTRPRAAYEVPLLTATISRVIDMEDTTVAIGSSGTPPALEKSPLDFANEDPPQIITERDETKDQVQDGFSYEIPPVENKTTTEVILELANAPPKVLRKDHDAIRPAQSTLEGKSLALIGLDSGSTFSTPTIHDAPTAAQSVSDPNPLSYVKPKSHLERDIT</sequence>
<name>A0A699KJY1_TANCI</name>
<organism evidence="2">
    <name type="scientific">Tanacetum cinerariifolium</name>
    <name type="common">Dalmatian daisy</name>
    <name type="synonym">Chrysanthemum cinerariifolium</name>
    <dbReference type="NCBI Taxonomy" id="118510"/>
    <lineage>
        <taxon>Eukaryota</taxon>
        <taxon>Viridiplantae</taxon>
        <taxon>Streptophyta</taxon>
        <taxon>Embryophyta</taxon>
        <taxon>Tracheophyta</taxon>
        <taxon>Spermatophyta</taxon>
        <taxon>Magnoliopsida</taxon>
        <taxon>eudicotyledons</taxon>
        <taxon>Gunneridae</taxon>
        <taxon>Pentapetalae</taxon>
        <taxon>asterids</taxon>
        <taxon>campanulids</taxon>
        <taxon>Asterales</taxon>
        <taxon>Asteraceae</taxon>
        <taxon>Asteroideae</taxon>
        <taxon>Anthemideae</taxon>
        <taxon>Anthemidinae</taxon>
        <taxon>Tanacetum</taxon>
    </lineage>
</organism>
<gene>
    <name evidence="2" type="ORF">Tci_670325</name>
</gene>
<feature type="non-terminal residue" evidence="2">
    <location>
        <position position="193"/>
    </location>
</feature>
<proteinExistence type="predicted"/>
<reference evidence="2" key="1">
    <citation type="journal article" date="2019" name="Sci. Rep.">
        <title>Draft genome of Tanacetum cinerariifolium, the natural source of mosquito coil.</title>
        <authorList>
            <person name="Yamashiro T."/>
            <person name="Shiraishi A."/>
            <person name="Satake H."/>
            <person name="Nakayama K."/>
        </authorList>
    </citation>
    <scope>NUCLEOTIDE SEQUENCE</scope>
</reference>
<evidence type="ECO:0000256" key="1">
    <source>
        <dbReference type="SAM" id="MobiDB-lite"/>
    </source>
</evidence>
<protein>
    <submittedName>
        <fullName evidence="2">Uncharacterized protein</fullName>
    </submittedName>
</protein>